<feature type="region of interest" description="Disordered" evidence="1">
    <location>
        <begin position="195"/>
        <end position="215"/>
    </location>
</feature>
<feature type="compositionally biased region" description="Polar residues" evidence="1">
    <location>
        <begin position="203"/>
        <end position="215"/>
    </location>
</feature>
<evidence type="ECO:0000256" key="1">
    <source>
        <dbReference type="SAM" id="MobiDB-lite"/>
    </source>
</evidence>
<dbReference type="AlphaFoldDB" id="A0A9W7AY22"/>
<name>A0A9W7AY22_9STRA</name>
<evidence type="ECO:0008006" key="4">
    <source>
        <dbReference type="Google" id="ProtNLM"/>
    </source>
</evidence>
<accession>A0A9W7AY22</accession>
<feature type="region of interest" description="Disordered" evidence="1">
    <location>
        <begin position="1"/>
        <end position="22"/>
    </location>
</feature>
<organism evidence="2 3">
    <name type="scientific">Triparma strigata</name>
    <dbReference type="NCBI Taxonomy" id="1606541"/>
    <lineage>
        <taxon>Eukaryota</taxon>
        <taxon>Sar</taxon>
        <taxon>Stramenopiles</taxon>
        <taxon>Ochrophyta</taxon>
        <taxon>Bolidophyceae</taxon>
        <taxon>Parmales</taxon>
        <taxon>Triparmaceae</taxon>
        <taxon>Triparma</taxon>
    </lineage>
</organism>
<gene>
    <name evidence="2" type="ORF">TrST_g11851</name>
</gene>
<dbReference type="EMBL" id="BRXY01000253">
    <property type="protein sequence ID" value="GMH81006.1"/>
    <property type="molecule type" value="Genomic_DNA"/>
</dbReference>
<keyword evidence="3" id="KW-1185">Reference proteome</keyword>
<reference evidence="3" key="1">
    <citation type="journal article" date="2023" name="Commun. Biol.">
        <title>Genome analysis of Parmales, the sister group of diatoms, reveals the evolutionary specialization of diatoms from phago-mixotrophs to photoautotrophs.</title>
        <authorList>
            <person name="Ban H."/>
            <person name="Sato S."/>
            <person name="Yoshikawa S."/>
            <person name="Yamada K."/>
            <person name="Nakamura Y."/>
            <person name="Ichinomiya M."/>
            <person name="Sato N."/>
            <person name="Blanc-Mathieu R."/>
            <person name="Endo H."/>
            <person name="Kuwata A."/>
            <person name="Ogata H."/>
        </authorList>
    </citation>
    <scope>NUCLEOTIDE SEQUENCE [LARGE SCALE GENOMIC DNA]</scope>
    <source>
        <strain evidence="3">NIES 3701</strain>
    </source>
</reference>
<comment type="caution">
    <text evidence="2">The sequence shown here is derived from an EMBL/GenBank/DDBJ whole genome shotgun (WGS) entry which is preliminary data.</text>
</comment>
<dbReference type="Proteomes" id="UP001165085">
    <property type="component" value="Unassembled WGS sequence"/>
</dbReference>
<evidence type="ECO:0000313" key="2">
    <source>
        <dbReference type="EMBL" id="GMH81006.1"/>
    </source>
</evidence>
<sequence>MADVQSPASPTSPTPSAPTHNRAKTIFQPSFNWRRLSLSVHSGGGPGLANSSMTAAGVKLRNLQDLTIFELLDTLKSLNCPLKARKCLQTVGVNGRDFEYYTDRDLEQIGVSRPDIREKVLEIKKQILDHGSKIPETLLTPKSKWERLENKGEDPFMGVPAGGFLASNNGGLTKSNDERFTTHRASTVHTLFPSKDDTLKGISPNSPKMGSGSLTPQEKHIIKSDLLSTMEKVGEQLVRMERRSMGKESTELPIELPKL</sequence>
<protein>
    <recommendedName>
        <fullName evidence="4">SAM domain-containing protein</fullName>
    </recommendedName>
</protein>
<evidence type="ECO:0000313" key="3">
    <source>
        <dbReference type="Proteomes" id="UP001165085"/>
    </source>
</evidence>
<dbReference type="OrthoDB" id="199016at2759"/>
<proteinExistence type="predicted"/>